<proteinExistence type="inferred from homology"/>
<dbReference type="FunFam" id="3.40.50.300:FF:000201">
    <property type="entry name" value="Glycine betaine/L-proline ABC transporter ATP-binding protein"/>
    <property type="match status" value="1"/>
</dbReference>
<dbReference type="InterPro" id="IPR017871">
    <property type="entry name" value="ABC_transporter-like_CS"/>
</dbReference>
<dbReference type="GO" id="GO:0005886">
    <property type="term" value="C:plasma membrane"/>
    <property type="evidence" value="ECO:0007669"/>
    <property type="project" value="UniProtKB-SubCell"/>
</dbReference>
<evidence type="ECO:0000256" key="2">
    <source>
        <dbReference type="ARBA" id="ARBA00022448"/>
    </source>
</evidence>
<dbReference type="Gene3D" id="3.10.580.10">
    <property type="entry name" value="CBS-domain"/>
    <property type="match status" value="1"/>
</dbReference>
<dbReference type="InterPro" id="IPR003593">
    <property type="entry name" value="AAA+_ATPase"/>
</dbReference>
<evidence type="ECO:0000259" key="10">
    <source>
        <dbReference type="PROSITE" id="PS51371"/>
    </source>
</evidence>
<dbReference type="GO" id="GO:0031460">
    <property type="term" value="P:glycine betaine transport"/>
    <property type="evidence" value="ECO:0007669"/>
    <property type="project" value="InterPro"/>
</dbReference>
<dbReference type="InterPro" id="IPR000644">
    <property type="entry name" value="CBS_dom"/>
</dbReference>
<dbReference type="PROSITE" id="PS00211">
    <property type="entry name" value="ABC_TRANSPORTER_1"/>
    <property type="match status" value="1"/>
</dbReference>
<feature type="domain" description="CBS" evidence="10">
    <location>
        <begin position="280"/>
        <end position="338"/>
    </location>
</feature>
<dbReference type="SUPFAM" id="SSF54631">
    <property type="entry name" value="CBS-domain pair"/>
    <property type="match status" value="1"/>
</dbReference>
<dbReference type="PANTHER" id="PTHR43869:SF1">
    <property type="entry name" value="GLYCINE BETAINE_PROLINE BETAINE TRANSPORT SYSTEM ATP-BINDING PROTEIN PROV"/>
    <property type="match status" value="1"/>
</dbReference>
<name>G0LYK6_LACPE</name>
<comment type="subcellular location">
    <subcellularLocation>
        <location evidence="8">Cell inner membrane</location>
        <topology evidence="8">Peripheral membrane protein</topology>
    </subcellularLocation>
</comment>
<dbReference type="CDD" id="cd03294">
    <property type="entry name" value="ABC_Pro_Gly_Betaine"/>
    <property type="match status" value="1"/>
</dbReference>
<organism evidence="11">
    <name type="scientific">Lactiplantibacillus pentosus IG1</name>
    <dbReference type="NCBI Taxonomy" id="1042160"/>
    <lineage>
        <taxon>Bacteria</taxon>
        <taxon>Bacillati</taxon>
        <taxon>Bacillota</taxon>
        <taxon>Bacilli</taxon>
        <taxon>Lactobacillales</taxon>
        <taxon>Lactobacillaceae</taxon>
        <taxon>Lactiplantibacillus</taxon>
    </lineage>
</organism>
<comment type="subunit">
    <text evidence="8">The complex is probably composed of two ATP-binding proteins, two transmembrane proteins and a solute-binding protein.</text>
</comment>
<reference evidence="11" key="1">
    <citation type="journal article" date="2011" name="J. Bacteriol.">
        <title>Genome Sequence of Lactobacillus pentosus IG1, a Strain Isolated from Spanish-Style Green Olive Fermentations.</title>
        <authorList>
            <person name="Maldonado-Barragan A."/>
            <person name="Caballero-Guerrero B."/>
            <person name="Lucena-Padros H."/>
            <person name="Ruiz-Barba J.L."/>
        </authorList>
    </citation>
    <scope>NUCLEOTIDE SEQUENCE</scope>
    <source>
        <strain evidence="11">IG1</strain>
    </source>
</reference>
<dbReference type="PROSITE" id="PS50893">
    <property type="entry name" value="ABC_TRANSPORTER_2"/>
    <property type="match status" value="1"/>
</dbReference>
<keyword evidence="8" id="KW-1003">Cell membrane</keyword>
<keyword evidence="4 8" id="KW-0067">ATP-binding</keyword>
<comment type="similarity">
    <text evidence="1 8">Belongs to the ABC transporter superfamily.</text>
</comment>
<evidence type="ECO:0000256" key="3">
    <source>
        <dbReference type="ARBA" id="ARBA00022741"/>
    </source>
</evidence>
<feature type="domain" description="ABC transporter" evidence="9">
    <location>
        <begin position="6"/>
        <end position="266"/>
    </location>
</feature>
<dbReference type="InterPro" id="IPR003439">
    <property type="entry name" value="ABC_transporter-like_ATP-bd"/>
</dbReference>
<dbReference type="InterPro" id="IPR046342">
    <property type="entry name" value="CBS_dom_sf"/>
</dbReference>
<accession>G0LYK6</accession>
<dbReference type="InterPro" id="IPR005892">
    <property type="entry name" value="Gly-betaine_transp_ATP-bd"/>
</dbReference>
<sequence>MLVEKVKVKNVTKIFGKQISLAKKLLREGKSKAEILSQTGCTVGVNQASFAVNEGELFVIMGLSGSGKSTIIRMINRLINSTDGDIEIDEQGVMGLSKEELRHLRQDKIGMVFQNFALFPHKSVLQNAAYGLELKKFPLDVRNRKAHEALTLVGLTGYDDQYPDQLSGGMQQRVGLARALANDAEILLMDEAFSALDPLYRKEMQDLLLQIQEKMHKTIIFIGHDLNEALKLGDRIMIMRDGHIEQIDNPEDILTHPANDYVERFIEGVDRTKVLTASSVMTQAQVVNIGKAGPRVALRRMRANDISSIYVVDNDNKFVGFADAHDVSDLIKKGSEDLKSVLRTDVPKTSVDMPINALINDISKAAIPYVVLDDDDHLLGIILRSSVLAAIAGEEVSA</sequence>
<dbReference type="Pfam" id="PF00571">
    <property type="entry name" value="CBS"/>
    <property type="match status" value="2"/>
</dbReference>
<dbReference type="AlphaFoldDB" id="G0LYK6"/>
<dbReference type="SUPFAM" id="SSF52540">
    <property type="entry name" value="P-loop containing nucleoside triphosphate hydrolases"/>
    <property type="match status" value="1"/>
</dbReference>
<dbReference type="PROSITE" id="PS51371">
    <property type="entry name" value="CBS"/>
    <property type="match status" value="1"/>
</dbReference>
<dbReference type="NCBIfam" id="TIGR01186">
    <property type="entry name" value="proV"/>
    <property type="match status" value="1"/>
</dbReference>
<dbReference type="GO" id="GO:0016887">
    <property type="term" value="F:ATP hydrolysis activity"/>
    <property type="evidence" value="ECO:0007669"/>
    <property type="project" value="UniProtKB-UniRule"/>
</dbReference>
<evidence type="ECO:0000256" key="5">
    <source>
        <dbReference type="ARBA" id="ARBA00022970"/>
    </source>
</evidence>
<keyword evidence="2 8" id="KW-0813">Transport</keyword>
<evidence type="ECO:0000256" key="8">
    <source>
        <dbReference type="RuleBase" id="RU369116"/>
    </source>
</evidence>
<dbReference type="Pfam" id="PF00005">
    <property type="entry name" value="ABC_tran"/>
    <property type="match status" value="1"/>
</dbReference>
<dbReference type="InterPro" id="IPR027417">
    <property type="entry name" value="P-loop_NTPase"/>
</dbReference>
<dbReference type="GO" id="GO:0005524">
    <property type="term" value="F:ATP binding"/>
    <property type="evidence" value="ECO:0007669"/>
    <property type="project" value="UniProtKB-UniRule"/>
</dbReference>
<dbReference type="EMBL" id="FR874849">
    <property type="protein sequence ID" value="CCC15424.1"/>
    <property type="molecule type" value="Genomic_DNA"/>
</dbReference>
<dbReference type="GO" id="GO:0006970">
    <property type="term" value="P:response to osmotic stress"/>
    <property type="evidence" value="ECO:0007669"/>
    <property type="project" value="UniProtKB-ARBA"/>
</dbReference>
<keyword evidence="6 7" id="KW-0129">CBS domain</keyword>
<keyword evidence="5" id="KW-0029">Amino-acid transport</keyword>
<dbReference type="EC" id="7.6.2.9" evidence="8"/>
<keyword evidence="8" id="KW-0997">Cell inner membrane</keyword>
<dbReference type="SMART" id="SM00382">
    <property type="entry name" value="AAA"/>
    <property type="match status" value="1"/>
</dbReference>
<dbReference type="GO" id="GO:0015418">
    <property type="term" value="F:ABC-type quaternary ammonium compound transporting activity"/>
    <property type="evidence" value="ECO:0007669"/>
    <property type="project" value="UniProtKB-EC"/>
</dbReference>
<evidence type="ECO:0000256" key="6">
    <source>
        <dbReference type="ARBA" id="ARBA00023122"/>
    </source>
</evidence>
<evidence type="ECO:0000259" key="9">
    <source>
        <dbReference type="PROSITE" id="PS50893"/>
    </source>
</evidence>
<keyword evidence="8" id="KW-0472">Membrane</keyword>
<comment type="catalytic activity">
    <reaction evidence="8">
        <text>a quaternary ammonium(out) + ATP + H2O = a quaternary ammonium(in) + ADP + phosphate + H(+)</text>
        <dbReference type="Rhea" id="RHEA:11036"/>
        <dbReference type="ChEBI" id="CHEBI:15377"/>
        <dbReference type="ChEBI" id="CHEBI:15378"/>
        <dbReference type="ChEBI" id="CHEBI:30616"/>
        <dbReference type="ChEBI" id="CHEBI:35267"/>
        <dbReference type="ChEBI" id="CHEBI:43474"/>
        <dbReference type="ChEBI" id="CHEBI:456216"/>
    </reaction>
</comment>
<protein>
    <recommendedName>
        <fullName evidence="8">Quaternary amine transport ATP-binding protein</fullName>
        <ecNumber evidence="8">7.6.2.9</ecNumber>
    </recommendedName>
</protein>
<dbReference type="Gene3D" id="3.40.50.300">
    <property type="entry name" value="P-loop containing nucleotide triphosphate hydrolases"/>
    <property type="match status" value="1"/>
</dbReference>
<evidence type="ECO:0000256" key="4">
    <source>
        <dbReference type="ARBA" id="ARBA00022840"/>
    </source>
</evidence>
<evidence type="ECO:0000256" key="1">
    <source>
        <dbReference type="ARBA" id="ARBA00005417"/>
    </source>
</evidence>
<dbReference type="PANTHER" id="PTHR43869">
    <property type="entry name" value="GLYCINE BETAINE/PROLINE BETAINE TRANSPORT SYSTEM ATP-BINDING PROTEIN PROV"/>
    <property type="match status" value="1"/>
</dbReference>
<dbReference type="InterPro" id="IPR051921">
    <property type="entry name" value="ABC_osmolyte_uptake_ATP-bind"/>
</dbReference>
<evidence type="ECO:0000313" key="11">
    <source>
        <dbReference type="EMBL" id="CCC15424.1"/>
    </source>
</evidence>
<evidence type="ECO:0000256" key="7">
    <source>
        <dbReference type="PROSITE-ProRule" id="PRU00703"/>
    </source>
</evidence>
<dbReference type="GO" id="GO:0006865">
    <property type="term" value="P:amino acid transport"/>
    <property type="evidence" value="ECO:0007669"/>
    <property type="project" value="UniProtKB-UniRule"/>
</dbReference>
<gene>
    <name evidence="11" type="ORF">LPENT_00119</name>
</gene>
<keyword evidence="3 8" id="KW-0547">Nucleotide-binding</keyword>